<dbReference type="PANTHER" id="PTHR30126:SF88">
    <property type="entry name" value="TRANSCRIPTIONAL REGULATOR-RELATED"/>
    <property type="match status" value="1"/>
</dbReference>
<reference evidence="6 7" key="1">
    <citation type="submission" date="2017-01" db="EMBL/GenBank/DDBJ databases">
        <title>Genome Sequencing of a Marine Spirillum, Oceanospirillum multiglobuliferum ATCC 33336, from Japan.</title>
        <authorList>
            <person name="Carney J.G."/>
            <person name="Trachtenberg A.M."/>
            <person name="Rheaume B.A."/>
            <person name="Linnane J.D."/>
            <person name="Pitts N.L."/>
            <person name="Mykles D.L."/>
            <person name="Maclea K.S."/>
        </authorList>
    </citation>
    <scope>NUCLEOTIDE SEQUENCE [LARGE SCALE GENOMIC DNA]</scope>
    <source>
        <strain evidence="6 7">ATCC 33336</strain>
    </source>
</reference>
<dbReference type="AlphaFoldDB" id="A0A1T4NCP7"/>
<dbReference type="InterPro" id="IPR036390">
    <property type="entry name" value="WH_DNA-bd_sf"/>
</dbReference>
<protein>
    <submittedName>
        <fullName evidence="6">LysR family transcriptional regulator</fullName>
    </submittedName>
</protein>
<dbReference type="Gene3D" id="3.40.190.290">
    <property type="match status" value="1"/>
</dbReference>
<dbReference type="Pfam" id="PF00126">
    <property type="entry name" value="HTH_1"/>
    <property type="match status" value="1"/>
</dbReference>
<dbReference type="InterPro" id="IPR036388">
    <property type="entry name" value="WH-like_DNA-bd_sf"/>
</dbReference>
<evidence type="ECO:0000256" key="2">
    <source>
        <dbReference type="ARBA" id="ARBA00023015"/>
    </source>
</evidence>
<dbReference type="Pfam" id="PF03466">
    <property type="entry name" value="LysR_substrate"/>
    <property type="match status" value="1"/>
</dbReference>
<dbReference type="PANTHER" id="PTHR30126">
    <property type="entry name" value="HTH-TYPE TRANSCRIPTIONAL REGULATOR"/>
    <property type="match status" value="1"/>
</dbReference>
<evidence type="ECO:0000259" key="5">
    <source>
        <dbReference type="PROSITE" id="PS50931"/>
    </source>
</evidence>
<dbReference type="SUPFAM" id="SSF53850">
    <property type="entry name" value="Periplasmic binding protein-like II"/>
    <property type="match status" value="1"/>
</dbReference>
<dbReference type="RefSeq" id="WP_078744713.1">
    <property type="nucleotide sequence ID" value="NZ_FUXG01000005.1"/>
</dbReference>
<dbReference type="STRING" id="64969.SAMN02745127_01094"/>
<evidence type="ECO:0000313" key="7">
    <source>
        <dbReference type="Proteomes" id="UP000191418"/>
    </source>
</evidence>
<evidence type="ECO:0000313" key="6">
    <source>
        <dbReference type="EMBL" id="OPX55918.1"/>
    </source>
</evidence>
<feature type="domain" description="HTH lysR-type" evidence="5">
    <location>
        <begin position="6"/>
        <end position="63"/>
    </location>
</feature>
<dbReference type="OrthoDB" id="6988449at2"/>
<name>A0A1T4NCP7_9GAMM</name>
<evidence type="ECO:0000256" key="1">
    <source>
        <dbReference type="ARBA" id="ARBA00009437"/>
    </source>
</evidence>
<keyword evidence="3" id="KW-0238">DNA-binding</keyword>
<dbReference type="InterPro" id="IPR000847">
    <property type="entry name" value="LysR_HTH_N"/>
</dbReference>
<dbReference type="SUPFAM" id="SSF46785">
    <property type="entry name" value="Winged helix' DNA-binding domain"/>
    <property type="match status" value="1"/>
</dbReference>
<organism evidence="6 7">
    <name type="scientific">Oceanospirillum multiglobuliferum</name>
    <dbReference type="NCBI Taxonomy" id="64969"/>
    <lineage>
        <taxon>Bacteria</taxon>
        <taxon>Pseudomonadati</taxon>
        <taxon>Pseudomonadota</taxon>
        <taxon>Gammaproteobacteria</taxon>
        <taxon>Oceanospirillales</taxon>
        <taxon>Oceanospirillaceae</taxon>
        <taxon>Oceanospirillum</taxon>
    </lineage>
</organism>
<dbReference type="Proteomes" id="UP000191418">
    <property type="component" value="Unassembled WGS sequence"/>
</dbReference>
<dbReference type="Gene3D" id="1.10.10.10">
    <property type="entry name" value="Winged helix-like DNA-binding domain superfamily/Winged helix DNA-binding domain"/>
    <property type="match status" value="1"/>
</dbReference>
<proteinExistence type="inferred from homology"/>
<comment type="caution">
    <text evidence="6">The sequence shown here is derived from an EMBL/GenBank/DDBJ whole genome shotgun (WGS) entry which is preliminary data.</text>
</comment>
<dbReference type="EMBL" id="MTSM01000006">
    <property type="protein sequence ID" value="OPX55918.1"/>
    <property type="molecule type" value="Genomic_DNA"/>
</dbReference>
<dbReference type="GO" id="GO:0000976">
    <property type="term" value="F:transcription cis-regulatory region binding"/>
    <property type="evidence" value="ECO:0007669"/>
    <property type="project" value="TreeGrafter"/>
</dbReference>
<dbReference type="InterPro" id="IPR005119">
    <property type="entry name" value="LysR_subst-bd"/>
</dbReference>
<evidence type="ECO:0000256" key="3">
    <source>
        <dbReference type="ARBA" id="ARBA00023125"/>
    </source>
</evidence>
<gene>
    <name evidence="6" type="ORF">BTE48_06915</name>
</gene>
<keyword evidence="2" id="KW-0805">Transcription regulation</keyword>
<comment type="similarity">
    <text evidence="1">Belongs to the LysR transcriptional regulatory family.</text>
</comment>
<keyword evidence="4" id="KW-0804">Transcription</keyword>
<keyword evidence="7" id="KW-1185">Reference proteome</keyword>
<dbReference type="PROSITE" id="PS50931">
    <property type="entry name" value="HTH_LYSR"/>
    <property type="match status" value="1"/>
</dbReference>
<dbReference type="GO" id="GO:0003700">
    <property type="term" value="F:DNA-binding transcription factor activity"/>
    <property type="evidence" value="ECO:0007669"/>
    <property type="project" value="InterPro"/>
</dbReference>
<sequence>MAGHKTTLEQWRILQAVVDHGGYFHAAEVLHRSQSSLNHAVKKLEHQLGVTLLEVKGRKAFLTSAGEALLRRSRLLTDTAEALEVLAENFDMGWEPELKIAVEVIYPRELLFRALAKFYPESRGTRIRIMDSVLTGGQDHILNKTADLVIAGMLPKGYIGETLCQIEFVLVVHHSHQLAQLEQPISQQALINQMQVVIKDNGLKPDESRGWLKSEQRWTVDSFERAKQILKLGLGFCWLPRHEVLNELSQGLLVELSVQRYSNRTGAVFLVIPNPDHLGPGGQRLYEILKSEGQTTECQQALGQMGIKL</sequence>
<accession>A0A1T4NCP7</accession>
<evidence type="ECO:0000256" key="4">
    <source>
        <dbReference type="ARBA" id="ARBA00023163"/>
    </source>
</evidence>